<name>A0A2A2HUZ6_9EURY</name>
<accession>A0A2A2HUZ6</accession>
<keyword evidence="2" id="KW-0677">Repeat</keyword>
<dbReference type="PANTHER" id="PTHR22990:SF15">
    <property type="entry name" value="F-BOX ONLY PROTEIN 10"/>
    <property type="match status" value="1"/>
</dbReference>
<dbReference type="PANTHER" id="PTHR22990">
    <property type="entry name" value="F-BOX ONLY PROTEIN"/>
    <property type="match status" value="1"/>
</dbReference>
<proteinExistence type="predicted"/>
<evidence type="ECO:0000256" key="2">
    <source>
        <dbReference type="ARBA" id="ARBA00022737"/>
    </source>
</evidence>
<feature type="domain" description="Carbohydrate-binding/sugar hydrolysis" evidence="4">
    <location>
        <begin position="207"/>
        <end position="347"/>
    </location>
</feature>
<comment type="pathway">
    <text evidence="1">Protein modification; protein ubiquitination.</text>
</comment>
<dbReference type="Pfam" id="PF05048">
    <property type="entry name" value="NosD"/>
    <property type="match status" value="1"/>
</dbReference>
<feature type="domain" description="Carbohydrate-binding/sugar hydrolysis" evidence="4">
    <location>
        <begin position="54"/>
        <end position="193"/>
    </location>
</feature>
<evidence type="ECO:0000313" key="6">
    <source>
        <dbReference type="Proteomes" id="UP000218164"/>
    </source>
</evidence>
<keyword evidence="6" id="KW-1185">Reference proteome</keyword>
<dbReference type="InterPro" id="IPR011050">
    <property type="entry name" value="Pectin_lyase_fold/virulence"/>
</dbReference>
<dbReference type="Proteomes" id="UP000218164">
    <property type="component" value="Unassembled WGS sequence"/>
</dbReference>
<dbReference type="NCBIfam" id="TIGR03804">
    <property type="entry name" value="para_beta_helix"/>
    <property type="match status" value="5"/>
</dbReference>
<dbReference type="EMBL" id="LMVP01000112">
    <property type="protein sequence ID" value="PAV13232.1"/>
    <property type="molecule type" value="Genomic_DNA"/>
</dbReference>
<dbReference type="InterPro" id="IPR006626">
    <property type="entry name" value="PbH1"/>
</dbReference>
<sequence>MRNILYFLMAFFIVAMVSCAGAVTITVDDDIEGANYKSIQNAVDNATDGDIVLVYPGNYTENVYVNKELTITSLSENPVDTIIYAANSEDDVFNVVADNVTINGFGISGARTDQYGDDKAGIYFEGVNNSVIKKNNVFSNGYGIFLLDSYNNTLTENDAYMSGIGGIFLWNSSNNKLNYNLINSTNHDGIYIYTSSSNNEISNNTVSYAGLGIKLVYLCENNTITNNTISNTNLGIFLRESSRNFLISNVANLNGWSGIDLEYSTENRLYNNTANFNNNNGIFLVESSDNKLDYNNASNNMEYGININNSSRNNILIGNIANSNGKENIHIVDPENNTVNSSGQELPFQGSILTIIAIATTALILGKRCR</sequence>
<dbReference type="InterPro" id="IPR051550">
    <property type="entry name" value="SCF-Subunits/Alg-Epimerases"/>
</dbReference>
<organism evidence="5 6">
    <name type="scientific">Methanosarcina spelaei</name>
    <dbReference type="NCBI Taxonomy" id="1036679"/>
    <lineage>
        <taxon>Archaea</taxon>
        <taxon>Methanobacteriati</taxon>
        <taxon>Methanobacteriota</taxon>
        <taxon>Stenosarchaea group</taxon>
        <taxon>Methanomicrobia</taxon>
        <taxon>Methanosarcinales</taxon>
        <taxon>Methanosarcinaceae</taxon>
        <taxon>Methanosarcina</taxon>
    </lineage>
</organism>
<dbReference type="InterPro" id="IPR007742">
    <property type="entry name" value="NosD_dom"/>
</dbReference>
<dbReference type="SMART" id="SM00722">
    <property type="entry name" value="CASH"/>
    <property type="match status" value="2"/>
</dbReference>
<dbReference type="AlphaFoldDB" id="A0A2A2HUZ6"/>
<dbReference type="OrthoDB" id="36243at2157"/>
<dbReference type="InterPro" id="IPR006633">
    <property type="entry name" value="Carb-bd_sugar_hydrolysis-dom"/>
</dbReference>
<keyword evidence="3" id="KW-0833">Ubl conjugation pathway</keyword>
<dbReference type="SUPFAM" id="SSF51126">
    <property type="entry name" value="Pectin lyase-like"/>
    <property type="match status" value="1"/>
</dbReference>
<evidence type="ECO:0000256" key="1">
    <source>
        <dbReference type="ARBA" id="ARBA00004906"/>
    </source>
</evidence>
<dbReference type="InterPro" id="IPR022441">
    <property type="entry name" value="Para_beta_helix_rpt-2"/>
</dbReference>
<evidence type="ECO:0000259" key="4">
    <source>
        <dbReference type="SMART" id="SM00722"/>
    </source>
</evidence>
<dbReference type="RefSeq" id="WP_095643951.1">
    <property type="nucleotide sequence ID" value="NZ_LMVP01000112.1"/>
</dbReference>
<comment type="caution">
    <text evidence="5">The sequence shown here is derived from an EMBL/GenBank/DDBJ whole genome shotgun (WGS) entry which is preliminary data.</text>
</comment>
<dbReference type="Gene3D" id="2.160.20.10">
    <property type="entry name" value="Single-stranded right-handed beta-helix, Pectin lyase-like"/>
    <property type="match status" value="2"/>
</dbReference>
<dbReference type="PROSITE" id="PS51257">
    <property type="entry name" value="PROKAR_LIPOPROTEIN"/>
    <property type="match status" value="1"/>
</dbReference>
<evidence type="ECO:0000256" key="3">
    <source>
        <dbReference type="ARBA" id="ARBA00022786"/>
    </source>
</evidence>
<gene>
    <name evidence="5" type="ORF">ASJ81_00875</name>
</gene>
<dbReference type="InterPro" id="IPR012334">
    <property type="entry name" value="Pectin_lyas_fold"/>
</dbReference>
<evidence type="ECO:0000313" key="5">
    <source>
        <dbReference type="EMBL" id="PAV13232.1"/>
    </source>
</evidence>
<protein>
    <recommendedName>
        <fullName evidence="4">Carbohydrate-binding/sugar hydrolysis domain-containing protein</fullName>
    </recommendedName>
</protein>
<dbReference type="SMART" id="SM00710">
    <property type="entry name" value="PbH1"/>
    <property type="match status" value="10"/>
</dbReference>
<reference evidence="5 6" key="1">
    <citation type="journal article" date="2017" name="BMC Genomics">
        <title>Genomic analysis of methanogenic archaea reveals a shift towards energy conservation.</title>
        <authorList>
            <person name="Gilmore S.P."/>
            <person name="Henske J.K."/>
            <person name="Sexton J.A."/>
            <person name="Solomon K.V."/>
            <person name="Seppala S."/>
            <person name="Yoo J.I."/>
            <person name="Huyett L.M."/>
            <person name="Pressman A."/>
            <person name="Cogan J.Z."/>
            <person name="Kivenson V."/>
            <person name="Peng X."/>
            <person name="Tan Y."/>
            <person name="Valentine D.L."/>
            <person name="O'Malley M.A."/>
        </authorList>
    </citation>
    <scope>NUCLEOTIDE SEQUENCE [LARGE SCALE GENOMIC DNA]</scope>
    <source>
        <strain evidence="5 6">MC-15</strain>
    </source>
</reference>